<evidence type="ECO:0000256" key="2">
    <source>
        <dbReference type="ARBA" id="ARBA00022692"/>
    </source>
</evidence>
<evidence type="ECO:0000259" key="9">
    <source>
        <dbReference type="SMART" id="SM00831"/>
    </source>
</evidence>
<dbReference type="AlphaFoldDB" id="A0A381X4G7"/>
<gene>
    <name evidence="10" type="ORF">METZ01_LOCUS112503</name>
</gene>
<dbReference type="GO" id="GO:0005524">
    <property type="term" value="F:ATP binding"/>
    <property type="evidence" value="ECO:0007669"/>
    <property type="project" value="UniProtKB-KW"/>
</dbReference>
<dbReference type="InterPro" id="IPR004014">
    <property type="entry name" value="ATPase_P-typ_cation-transptr_N"/>
</dbReference>
<dbReference type="NCBIfam" id="TIGR01494">
    <property type="entry name" value="ATPase_P-type"/>
    <property type="match status" value="1"/>
</dbReference>
<dbReference type="Pfam" id="PF13246">
    <property type="entry name" value="Cation_ATPase"/>
    <property type="match status" value="1"/>
</dbReference>
<dbReference type="InterPro" id="IPR023299">
    <property type="entry name" value="ATPase_P-typ_cyto_dom_N"/>
</dbReference>
<dbReference type="SUPFAM" id="SSF81665">
    <property type="entry name" value="Calcium ATPase, transmembrane domain M"/>
    <property type="match status" value="1"/>
</dbReference>
<sequence length="560" mass="61044">MKFNYPGLSDKAVAESRETYGANVVTTQESENFLDKLLKNLKDPIIVILIVALGVTVFLAILGFAPWYEGLGIAIAVVMATLIASWSEYSNENEFQRLLEEASKVKVKVFRNNTLTEIPIDDLVVNDLLLLQPGDTVPADGYLLTGDLELNESALTGESETVKKTGADDDHHAEAEEKYKMSRAALVVDGEAVMKVMEVGDKTKYGATLKELTNAETRPSPLQEKLVDLGKQISRFGYIGSIFIALSYMFNHIFLEAGGWDIYFSKPTGEIVYNLVTAIILAIIIIVVAVPEGLPMMIAVVLSLNMRKLLNAKVLVRKLLGIETSGSLTVLFTDKTGTLTQGELTVSEFLGGDGNHFLNYQDIPETLRETMAFAIRNNTPAIIDSQDPENLKIVGANPTGIALLRFLGSDAAVKDDVIMEKNIPFQSANKFSASQIEGEQNITLVKGAAEIVLAGCTHCLNQKGEKVKLDATKLEEEMRGLSERAMRLIGLAVTDKSLEEDNVLPSELTLVGVFGLRDDMRKESLQAVETARKAGIQVVMITGDAKDTAQAIAREVGILE</sequence>
<keyword evidence="7 8" id="KW-0472">Membrane</keyword>
<comment type="subcellular location">
    <subcellularLocation>
        <location evidence="1">Membrane</location>
        <topology evidence="1">Multi-pass membrane protein</topology>
    </subcellularLocation>
</comment>
<dbReference type="SMART" id="SM00831">
    <property type="entry name" value="Cation_ATPase_N"/>
    <property type="match status" value="1"/>
</dbReference>
<feature type="transmembrane region" description="Helical" evidence="8">
    <location>
        <begin position="275"/>
        <end position="304"/>
    </location>
</feature>
<accession>A0A381X4G7</accession>
<evidence type="ECO:0000256" key="6">
    <source>
        <dbReference type="ARBA" id="ARBA00022989"/>
    </source>
</evidence>
<dbReference type="GO" id="GO:0005388">
    <property type="term" value="F:P-type calcium transporter activity"/>
    <property type="evidence" value="ECO:0007669"/>
    <property type="project" value="TreeGrafter"/>
</dbReference>
<dbReference type="InterPro" id="IPR059000">
    <property type="entry name" value="ATPase_P-type_domA"/>
</dbReference>
<dbReference type="PRINTS" id="PR00119">
    <property type="entry name" value="CATATPASE"/>
</dbReference>
<proteinExistence type="predicted"/>
<dbReference type="EMBL" id="UINC01013885">
    <property type="protein sequence ID" value="SVA59649.1"/>
    <property type="molecule type" value="Genomic_DNA"/>
</dbReference>
<dbReference type="InterPro" id="IPR023214">
    <property type="entry name" value="HAD_sf"/>
</dbReference>
<dbReference type="SUPFAM" id="SSF56784">
    <property type="entry name" value="HAD-like"/>
    <property type="match status" value="1"/>
</dbReference>
<keyword evidence="6 8" id="KW-1133">Transmembrane helix</keyword>
<evidence type="ECO:0000256" key="1">
    <source>
        <dbReference type="ARBA" id="ARBA00004141"/>
    </source>
</evidence>
<organism evidence="10">
    <name type="scientific">marine metagenome</name>
    <dbReference type="NCBI Taxonomy" id="408172"/>
    <lineage>
        <taxon>unclassified sequences</taxon>
        <taxon>metagenomes</taxon>
        <taxon>ecological metagenomes</taxon>
    </lineage>
</organism>
<dbReference type="Gene3D" id="3.40.50.1000">
    <property type="entry name" value="HAD superfamily/HAD-like"/>
    <property type="match status" value="1"/>
</dbReference>
<evidence type="ECO:0000313" key="10">
    <source>
        <dbReference type="EMBL" id="SVA59649.1"/>
    </source>
</evidence>
<dbReference type="SUPFAM" id="SSF81653">
    <property type="entry name" value="Calcium ATPase, transduction domain A"/>
    <property type="match status" value="1"/>
</dbReference>
<keyword evidence="4" id="KW-0067">ATP-binding</keyword>
<dbReference type="PROSITE" id="PS00154">
    <property type="entry name" value="ATPASE_E1_E2"/>
    <property type="match status" value="1"/>
</dbReference>
<dbReference type="Pfam" id="PF00122">
    <property type="entry name" value="E1-E2_ATPase"/>
    <property type="match status" value="1"/>
</dbReference>
<dbReference type="Gene3D" id="1.20.1110.10">
    <property type="entry name" value="Calcium-transporting ATPase, transmembrane domain"/>
    <property type="match status" value="1"/>
</dbReference>
<keyword evidence="3" id="KW-0547">Nucleotide-binding</keyword>
<dbReference type="Gene3D" id="2.70.150.10">
    <property type="entry name" value="Calcium-transporting ATPase, cytoplasmic transduction domain A"/>
    <property type="match status" value="1"/>
</dbReference>
<feature type="transmembrane region" description="Helical" evidence="8">
    <location>
        <begin position="71"/>
        <end position="89"/>
    </location>
</feature>
<feature type="domain" description="Cation-transporting P-type ATPase N-terminal" evidence="9">
    <location>
        <begin position="7"/>
        <end position="61"/>
    </location>
</feature>
<dbReference type="PANTHER" id="PTHR24093:SF477">
    <property type="entry name" value="CALCIUM-TRANSPORTING ATPASE"/>
    <property type="match status" value="1"/>
</dbReference>
<dbReference type="Pfam" id="PF00690">
    <property type="entry name" value="Cation_ATPase_N"/>
    <property type="match status" value="1"/>
</dbReference>
<reference evidence="10" key="1">
    <citation type="submission" date="2018-05" db="EMBL/GenBank/DDBJ databases">
        <authorList>
            <person name="Lanie J.A."/>
            <person name="Ng W.-L."/>
            <person name="Kazmierczak K.M."/>
            <person name="Andrzejewski T.M."/>
            <person name="Davidsen T.M."/>
            <person name="Wayne K.J."/>
            <person name="Tettelin H."/>
            <person name="Glass J.I."/>
            <person name="Rusch D."/>
            <person name="Podicherti R."/>
            <person name="Tsui H.-C.T."/>
            <person name="Winkler M.E."/>
        </authorList>
    </citation>
    <scope>NUCLEOTIDE SEQUENCE</scope>
</reference>
<evidence type="ECO:0000256" key="7">
    <source>
        <dbReference type="ARBA" id="ARBA00023136"/>
    </source>
</evidence>
<dbReference type="GO" id="GO:0005886">
    <property type="term" value="C:plasma membrane"/>
    <property type="evidence" value="ECO:0007669"/>
    <property type="project" value="TreeGrafter"/>
</dbReference>
<dbReference type="InterPro" id="IPR001757">
    <property type="entry name" value="P_typ_ATPase"/>
</dbReference>
<evidence type="ECO:0000256" key="4">
    <source>
        <dbReference type="ARBA" id="ARBA00022840"/>
    </source>
</evidence>
<dbReference type="PANTHER" id="PTHR24093">
    <property type="entry name" value="CATION TRANSPORTING ATPASE"/>
    <property type="match status" value="1"/>
</dbReference>
<dbReference type="InterPro" id="IPR036412">
    <property type="entry name" value="HAD-like_sf"/>
</dbReference>
<dbReference type="InterPro" id="IPR018303">
    <property type="entry name" value="ATPase_P-typ_P_site"/>
</dbReference>
<feature type="transmembrane region" description="Helical" evidence="8">
    <location>
        <begin position="236"/>
        <end position="255"/>
    </location>
</feature>
<dbReference type="SUPFAM" id="SSF81660">
    <property type="entry name" value="Metal cation-transporting ATPase, ATP-binding domain N"/>
    <property type="match status" value="1"/>
</dbReference>
<feature type="transmembrane region" description="Helical" evidence="8">
    <location>
        <begin position="45"/>
        <end position="65"/>
    </location>
</feature>
<feature type="non-terminal residue" evidence="10">
    <location>
        <position position="560"/>
    </location>
</feature>
<dbReference type="GO" id="GO:0016887">
    <property type="term" value="F:ATP hydrolysis activity"/>
    <property type="evidence" value="ECO:0007669"/>
    <property type="project" value="InterPro"/>
</dbReference>
<dbReference type="Gene3D" id="3.40.1110.10">
    <property type="entry name" value="Calcium-transporting ATPase, cytoplasmic domain N"/>
    <property type="match status" value="1"/>
</dbReference>
<evidence type="ECO:0000256" key="5">
    <source>
        <dbReference type="ARBA" id="ARBA00022842"/>
    </source>
</evidence>
<evidence type="ECO:0000256" key="3">
    <source>
        <dbReference type="ARBA" id="ARBA00022741"/>
    </source>
</evidence>
<keyword evidence="2 8" id="KW-0812">Transmembrane</keyword>
<protein>
    <recommendedName>
        <fullName evidence="9">Cation-transporting P-type ATPase N-terminal domain-containing protein</fullName>
    </recommendedName>
</protein>
<name>A0A381X4G7_9ZZZZ</name>
<dbReference type="InterPro" id="IPR023298">
    <property type="entry name" value="ATPase_P-typ_TM_dom_sf"/>
</dbReference>
<keyword evidence="5" id="KW-0460">Magnesium</keyword>
<dbReference type="InterPro" id="IPR008250">
    <property type="entry name" value="ATPase_P-typ_transduc_dom_A_sf"/>
</dbReference>
<evidence type="ECO:0000256" key="8">
    <source>
        <dbReference type="SAM" id="Phobius"/>
    </source>
</evidence>